<accession>A0A3S5AUV1</accession>
<feature type="region of interest" description="Disordered" evidence="1">
    <location>
        <begin position="1"/>
        <end position="40"/>
    </location>
</feature>
<comment type="caution">
    <text evidence="2">The sequence shown here is derived from an EMBL/GenBank/DDBJ whole genome shotgun (WGS) entry which is preliminary data.</text>
</comment>
<dbReference type="EMBL" id="CAAALY010257445">
    <property type="protein sequence ID" value="VEL38284.1"/>
    <property type="molecule type" value="Genomic_DNA"/>
</dbReference>
<name>A0A3S5AUV1_9PLAT</name>
<feature type="compositionally biased region" description="Polar residues" evidence="1">
    <location>
        <begin position="21"/>
        <end position="37"/>
    </location>
</feature>
<organism evidence="2 3">
    <name type="scientific">Protopolystoma xenopodis</name>
    <dbReference type="NCBI Taxonomy" id="117903"/>
    <lineage>
        <taxon>Eukaryota</taxon>
        <taxon>Metazoa</taxon>
        <taxon>Spiralia</taxon>
        <taxon>Lophotrochozoa</taxon>
        <taxon>Platyhelminthes</taxon>
        <taxon>Monogenea</taxon>
        <taxon>Polyopisthocotylea</taxon>
        <taxon>Polystomatidea</taxon>
        <taxon>Polystomatidae</taxon>
        <taxon>Protopolystoma</taxon>
    </lineage>
</organism>
<reference evidence="2" key="1">
    <citation type="submission" date="2018-11" db="EMBL/GenBank/DDBJ databases">
        <authorList>
            <consortium name="Pathogen Informatics"/>
        </authorList>
    </citation>
    <scope>NUCLEOTIDE SEQUENCE</scope>
</reference>
<proteinExistence type="predicted"/>
<evidence type="ECO:0000256" key="1">
    <source>
        <dbReference type="SAM" id="MobiDB-lite"/>
    </source>
</evidence>
<dbReference type="AlphaFoldDB" id="A0A3S5AUV1"/>
<gene>
    <name evidence="2" type="ORF">PXEA_LOCUS31724</name>
</gene>
<evidence type="ECO:0000313" key="3">
    <source>
        <dbReference type="Proteomes" id="UP000784294"/>
    </source>
</evidence>
<keyword evidence="3" id="KW-1185">Reference proteome</keyword>
<sequence>MGLVGLGGEEAAERSGGSSLVSSGDQSGTCCPDQNGQRGRPCSRLSILSLQSPFLPAITHGRWVLPPPPPGPRDALRPVGIQQALFERDASWLP</sequence>
<protein>
    <submittedName>
        <fullName evidence="2">Uncharacterized protein</fullName>
    </submittedName>
</protein>
<evidence type="ECO:0000313" key="2">
    <source>
        <dbReference type="EMBL" id="VEL38284.1"/>
    </source>
</evidence>
<dbReference type="Proteomes" id="UP000784294">
    <property type="component" value="Unassembled WGS sequence"/>
</dbReference>